<evidence type="ECO:0000313" key="20">
    <source>
        <dbReference type="Proteomes" id="UP000435304"/>
    </source>
</evidence>
<feature type="binding site" evidence="16">
    <location>
        <position position="269"/>
    </location>
    <ligand>
        <name>substrate</name>
    </ligand>
</feature>
<dbReference type="InterPro" id="IPR024072">
    <property type="entry name" value="DHFR-like_dom_sf"/>
</dbReference>
<comment type="caution">
    <text evidence="19">The sequence shown here is derived from an EMBL/GenBank/DDBJ whole genome shotgun (WGS) entry which is preliminary data.</text>
</comment>
<dbReference type="InterPro" id="IPR004794">
    <property type="entry name" value="Eubact_RibD"/>
</dbReference>
<evidence type="ECO:0000256" key="16">
    <source>
        <dbReference type="PIRSR" id="PIRSR006769-2"/>
    </source>
</evidence>
<accession>A0A6A9V105</accession>
<dbReference type="EMBL" id="WPCU01000005">
    <property type="protein sequence ID" value="MVA76260.1"/>
    <property type="molecule type" value="Genomic_DNA"/>
</dbReference>
<dbReference type="PANTHER" id="PTHR38011">
    <property type="entry name" value="DIHYDROFOLATE REDUCTASE FAMILY PROTEIN (AFU_ORTHOLOGUE AFUA_8G06820)"/>
    <property type="match status" value="1"/>
</dbReference>
<name>A0A6A9V105_9ACTN</name>
<keyword evidence="6 14" id="KW-0686">Riboflavin biosynthesis</keyword>
<comment type="similarity">
    <text evidence="4 14">In the N-terminal section; belongs to the cytidine and deoxycytidylate deaminase family.</text>
</comment>
<feature type="binding site" evidence="16">
    <location>
        <position position="202"/>
    </location>
    <ligand>
        <name>NADP(+)</name>
        <dbReference type="ChEBI" id="CHEBI:58349"/>
    </ligand>
</feature>
<dbReference type="NCBIfam" id="TIGR00326">
    <property type="entry name" value="eubact_ribD"/>
    <property type="match status" value="1"/>
</dbReference>
<feature type="binding site" evidence="17">
    <location>
        <position position="87"/>
    </location>
    <ligand>
        <name>Zn(2+)</name>
        <dbReference type="ChEBI" id="CHEBI:29105"/>
        <note>catalytic</note>
    </ligand>
</feature>
<evidence type="ECO:0000256" key="10">
    <source>
        <dbReference type="ARBA" id="ARBA00023002"/>
    </source>
</evidence>
<reference evidence="19 20" key="1">
    <citation type="submission" date="2019-12" db="EMBL/GenBank/DDBJ databases">
        <title>Auraticoccus cholistani sp. nov., an actinomycete isolated from soil of Cholistan desert.</title>
        <authorList>
            <person name="Cheema M.T."/>
        </authorList>
    </citation>
    <scope>NUCLEOTIDE SEQUENCE [LARGE SCALE GENOMIC DNA]</scope>
    <source>
        <strain evidence="19 20">F435</strain>
    </source>
</reference>
<evidence type="ECO:0000256" key="4">
    <source>
        <dbReference type="ARBA" id="ARBA00005259"/>
    </source>
</evidence>
<comment type="similarity">
    <text evidence="5 14">In the C-terminal section; belongs to the HTP reductase family.</text>
</comment>
<feature type="binding site" evidence="16">
    <location>
        <position position="170"/>
    </location>
    <ligand>
        <name>substrate</name>
    </ligand>
</feature>
<comment type="catalytic activity">
    <reaction evidence="13 14">
        <text>2,5-diamino-6-hydroxy-4-(5-phosphoribosylamino)-pyrimidine + H2O + H(+) = 5-amino-6-(5-phospho-D-ribosylamino)uracil + NH4(+)</text>
        <dbReference type="Rhea" id="RHEA:21868"/>
        <dbReference type="ChEBI" id="CHEBI:15377"/>
        <dbReference type="ChEBI" id="CHEBI:15378"/>
        <dbReference type="ChEBI" id="CHEBI:28938"/>
        <dbReference type="ChEBI" id="CHEBI:58453"/>
        <dbReference type="ChEBI" id="CHEBI:58614"/>
        <dbReference type="EC" id="3.5.4.26"/>
    </reaction>
</comment>
<comment type="cofactor">
    <cofactor evidence="14 17">
        <name>Zn(2+)</name>
        <dbReference type="ChEBI" id="CHEBI:29105"/>
    </cofactor>
    <text evidence="14 17">Binds 1 zinc ion.</text>
</comment>
<dbReference type="AlphaFoldDB" id="A0A6A9V105"/>
<dbReference type="Pfam" id="PF00383">
    <property type="entry name" value="dCMP_cyt_deam_1"/>
    <property type="match status" value="1"/>
</dbReference>
<dbReference type="EC" id="1.1.1.193" evidence="14"/>
<evidence type="ECO:0000256" key="8">
    <source>
        <dbReference type="ARBA" id="ARBA00022833"/>
    </source>
</evidence>
<dbReference type="PIRSF" id="PIRSF006769">
    <property type="entry name" value="RibD"/>
    <property type="match status" value="1"/>
</dbReference>
<keyword evidence="11" id="KW-0511">Multifunctional enzyme</keyword>
<dbReference type="InterPro" id="IPR002734">
    <property type="entry name" value="RibDG_C"/>
</dbReference>
<evidence type="ECO:0000256" key="14">
    <source>
        <dbReference type="PIRNR" id="PIRNR006769"/>
    </source>
</evidence>
<dbReference type="Pfam" id="PF01872">
    <property type="entry name" value="RibD_C"/>
    <property type="match status" value="1"/>
</dbReference>
<dbReference type="SUPFAM" id="SSF53597">
    <property type="entry name" value="Dihydrofolate reductase-like"/>
    <property type="match status" value="1"/>
</dbReference>
<dbReference type="Gene3D" id="3.40.140.10">
    <property type="entry name" value="Cytidine Deaminase, domain 2"/>
    <property type="match status" value="1"/>
</dbReference>
<proteinExistence type="inferred from homology"/>
<keyword evidence="9 14" id="KW-0521">NADP</keyword>
<dbReference type="Gene3D" id="3.40.430.10">
    <property type="entry name" value="Dihydrofolate Reductase, subunit A"/>
    <property type="match status" value="1"/>
</dbReference>
<feature type="domain" description="CMP/dCMP-type deaminase" evidence="18">
    <location>
        <begin position="4"/>
        <end position="125"/>
    </location>
</feature>
<dbReference type="InterPro" id="IPR016192">
    <property type="entry name" value="APOBEC/CMP_deaminase_Zn-bd"/>
</dbReference>
<sequence length="342" mass="34646">MDRTGDERAMRAALALAARGPAVDPNPRVGAVVTDPAGRVVGRGYHRGAGSPHAEVEALAQAGAAASGGTAYVTLEPCDHTGRTGPCSQALVAAGVARVVFAQTDPHDAAAGGARTLQAAGVQVEGGLLVEQATALNRSWTAAVTAGRPRVVWKYAGTLDGRSAAADGTSRWITGPEARADVHRLRAEAGAVVVGTGTVLADDPSLTVRGPDDVPTGRQPLRVVVGRRDLPAGARVLDAAAETLQLRTHDPEQVLAVLHARGIRTVWLEGGPTLAAAFLAAGLVDEVVAYLAPTLLGAGPAVVADLGIGSLAGALQLHPTDVTVLGPDLRVRATTVHPPEGA</sequence>
<dbReference type="UniPathway" id="UPA00275">
    <property type="reaction ID" value="UER00401"/>
</dbReference>
<keyword evidence="8 14" id="KW-0862">Zinc</keyword>
<comment type="pathway">
    <text evidence="3 14">Cofactor biosynthesis; riboflavin biosynthesis; 5-amino-6-(D-ribitylamino)uracil from GTP: step 3/4.</text>
</comment>
<evidence type="ECO:0000256" key="13">
    <source>
        <dbReference type="ARBA" id="ARBA00049886"/>
    </source>
</evidence>
<dbReference type="SUPFAM" id="SSF53927">
    <property type="entry name" value="Cytidine deaminase-like"/>
    <property type="match status" value="1"/>
</dbReference>
<dbReference type="RefSeq" id="WP_156609644.1">
    <property type="nucleotide sequence ID" value="NZ_WPCU01000005.1"/>
</dbReference>
<feature type="binding site" evidence="17">
    <location>
        <position position="78"/>
    </location>
    <ligand>
        <name>Zn(2+)</name>
        <dbReference type="ChEBI" id="CHEBI:29105"/>
        <note>catalytic</note>
    </ligand>
</feature>
<dbReference type="GO" id="GO:0008270">
    <property type="term" value="F:zinc ion binding"/>
    <property type="evidence" value="ECO:0007669"/>
    <property type="project" value="InterPro"/>
</dbReference>
<dbReference type="GO" id="GO:0008835">
    <property type="term" value="F:diaminohydroxyphosphoribosylaminopyrimidine deaminase activity"/>
    <property type="evidence" value="ECO:0007669"/>
    <property type="project" value="UniProtKB-EC"/>
</dbReference>
<comment type="pathway">
    <text evidence="2 14">Cofactor biosynthesis; riboflavin biosynthesis; 5-amino-6-(D-ribitylamino)uracil from GTP: step 2/4.</text>
</comment>
<feature type="binding site" evidence="16">
    <location>
        <begin position="271"/>
        <end position="277"/>
    </location>
    <ligand>
        <name>NADP(+)</name>
        <dbReference type="ChEBI" id="CHEBI:58349"/>
    </ligand>
</feature>
<dbReference type="InterPro" id="IPR050765">
    <property type="entry name" value="Riboflavin_Biosynth_HTPR"/>
</dbReference>
<dbReference type="Proteomes" id="UP000435304">
    <property type="component" value="Unassembled WGS sequence"/>
</dbReference>
<evidence type="ECO:0000256" key="6">
    <source>
        <dbReference type="ARBA" id="ARBA00022619"/>
    </source>
</evidence>
<keyword evidence="10 14" id="KW-0560">Oxidoreductase</keyword>
<keyword evidence="14 19" id="KW-0378">Hydrolase</keyword>
<evidence type="ECO:0000256" key="3">
    <source>
        <dbReference type="ARBA" id="ARBA00004910"/>
    </source>
</evidence>
<comment type="catalytic activity">
    <reaction evidence="12 14">
        <text>5-amino-6-(5-phospho-D-ribitylamino)uracil + NADP(+) = 5-amino-6-(5-phospho-D-ribosylamino)uracil + NADPH + H(+)</text>
        <dbReference type="Rhea" id="RHEA:17845"/>
        <dbReference type="ChEBI" id="CHEBI:15378"/>
        <dbReference type="ChEBI" id="CHEBI:57783"/>
        <dbReference type="ChEBI" id="CHEBI:58349"/>
        <dbReference type="ChEBI" id="CHEBI:58421"/>
        <dbReference type="ChEBI" id="CHEBI:58453"/>
        <dbReference type="EC" id="1.1.1.193"/>
    </reaction>
</comment>
<feature type="binding site" evidence="16">
    <location>
        <position position="156"/>
    </location>
    <ligand>
        <name>NADP(+)</name>
        <dbReference type="ChEBI" id="CHEBI:58349"/>
    </ligand>
</feature>
<evidence type="ECO:0000256" key="1">
    <source>
        <dbReference type="ARBA" id="ARBA00002151"/>
    </source>
</evidence>
<gene>
    <name evidence="19" type="primary">ribD</name>
    <name evidence="19" type="ORF">GC722_09510</name>
</gene>
<comment type="function">
    <text evidence="1 14">Converts 2,5-diamino-6-(ribosylamino)-4(3h)-pyrimidinone 5'-phosphate into 5-amino-6-(ribosylamino)-2,4(1h,3h)-pyrimidinedione 5'-phosphate.</text>
</comment>
<evidence type="ECO:0000256" key="2">
    <source>
        <dbReference type="ARBA" id="ARBA00004882"/>
    </source>
</evidence>
<dbReference type="GO" id="GO:0008703">
    <property type="term" value="F:5-amino-6-(5-phosphoribosylamino)uracil reductase activity"/>
    <property type="evidence" value="ECO:0007669"/>
    <property type="project" value="UniProtKB-EC"/>
</dbReference>
<evidence type="ECO:0000256" key="11">
    <source>
        <dbReference type="ARBA" id="ARBA00023268"/>
    </source>
</evidence>
<evidence type="ECO:0000256" key="12">
    <source>
        <dbReference type="ARBA" id="ARBA00049861"/>
    </source>
</evidence>
<evidence type="ECO:0000256" key="17">
    <source>
        <dbReference type="PIRSR" id="PIRSR006769-3"/>
    </source>
</evidence>
<dbReference type="PROSITE" id="PS51747">
    <property type="entry name" value="CYT_DCMP_DEAMINASES_2"/>
    <property type="match status" value="1"/>
</dbReference>
<dbReference type="GO" id="GO:0009231">
    <property type="term" value="P:riboflavin biosynthetic process"/>
    <property type="evidence" value="ECO:0007669"/>
    <property type="project" value="UniProtKB-UniPathway"/>
</dbReference>
<feature type="binding site" evidence="16">
    <location>
        <position position="172"/>
    </location>
    <ligand>
        <name>NADP(+)</name>
        <dbReference type="ChEBI" id="CHEBI:58349"/>
    </ligand>
</feature>
<evidence type="ECO:0000256" key="5">
    <source>
        <dbReference type="ARBA" id="ARBA00007417"/>
    </source>
</evidence>
<evidence type="ECO:0000256" key="15">
    <source>
        <dbReference type="PIRSR" id="PIRSR006769-1"/>
    </source>
</evidence>
<feature type="binding site" evidence="16">
    <location>
        <position position="186"/>
    </location>
    <ligand>
        <name>substrate</name>
    </ligand>
</feature>
<dbReference type="PROSITE" id="PS00903">
    <property type="entry name" value="CYT_DCMP_DEAMINASES_1"/>
    <property type="match status" value="1"/>
</dbReference>
<feature type="binding site" evidence="17">
    <location>
        <position position="53"/>
    </location>
    <ligand>
        <name>Zn(2+)</name>
        <dbReference type="ChEBI" id="CHEBI:29105"/>
        <note>catalytic</note>
    </ligand>
</feature>
<protein>
    <recommendedName>
        <fullName evidence="14">Riboflavin biosynthesis protein RibD</fullName>
    </recommendedName>
    <domain>
        <recommendedName>
            <fullName evidence="14">Diaminohydroxyphosphoribosylaminopyrimidine deaminase</fullName>
            <shortName evidence="14">DRAP deaminase</shortName>
            <ecNumber evidence="14">3.5.4.26</ecNumber>
        </recommendedName>
        <alternativeName>
            <fullName evidence="14">Riboflavin-specific deaminase</fullName>
        </alternativeName>
    </domain>
    <domain>
        <recommendedName>
            <fullName evidence="14">5-amino-6-(5-phosphoribosylamino)uracil reductase</fullName>
            <ecNumber evidence="14">1.1.1.193</ecNumber>
        </recommendedName>
        <alternativeName>
            <fullName evidence="14">HTP reductase</fullName>
        </alternativeName>
    </domain>
</protein>
<keyword evidence="7 14" id="KW-0479">Metal-binding</keyword>
<feature type="binding site" evidence="16">
    <location>
        <position position="206"/>
    </location>
    <ligand>
        <name>substrate</name>
    </ligand>
</feature>
<dbReference type="PANTHER" id="PTHR38011:SF7">
    <property type="entry name" value="2,5-DIAMINO-6-RIBOSYLAMINO-4(3H)-PYRIMIDINONE 5'-PHOSPHATE REDUCTASE"/>
    <property type="match status" value="1"/>
</dbReference>
<organism evidence="19 20">
    <name type="scientific">Auraticoccus cholistanensis</name>
    <dbReference type="NCBI Taxonomy" id="2656650"/>
    <lineage>
        <taxon>Bacteria</taxon>
        <taxon>Bacillati</taxon>
        <taxon>Actinomycetota</taxon>
        <taxon>Actinomycetes</taxon>
        <taxon>Propionibacteriales</taxon>
        <taxon>Propionibacteriaceae</taxon>
        <taxon>Auraticoccus</taxon>
    </lineage>
</organism>
<evidence type="ECO:0000256" key="7">
    <source>
        <dbReference type="ARBA" id="ARBA00022723"/>
    </source>
</evidence>
<dbReference type="InterPro" id="IPR016193">
    <property type="entry name" value="Cytidine_deaminase-like"/>
</dbReference>
<evidence type="ECO:0000259" key="18">
    <source>
        <dbReference type="PROSITE" id="PS51747"/>
    </source>
</evidence>
<dbReference type="EC" id="3.5.4.26" evidence="14"/>
<feature type="binding site" evidence="16">
    <location>
        <position position="198"/>
    </location>
    <ligand>
        <name>NADP(+)</name>
        <dbReference type="ChEBI" id="CHEBI:58349"/>
    </ligand>
</feature>
<evidence type="ECO:0000256" key="9">
    <source>
        <dbReference type="ARBA" id="ARBA00022857"/>
    </source>
</evidence>
<feature type="binding site" evidence="16">
    <location>
        <position position="209"/>
    </location>
    <ligand>
        <name>substrate</name>
    </ligand>
</feature>
<feature type="active site" description="Proton donor" evidence="15">
    <location>
        <position position="55"/>
    </location>
</feature>
<evidence type="ECO:0000313" key="19">
    <source>
        <dbReference type="EMBL" id="MVA76260.1"/>
    </source>
</evidence>
<dbReference type="InterPro" id="IPR002125">
    <property type="entry name" value="CMP_dCMP_dom"/>
</dbReference>
<keyword evidence="20" id="KW-1185">Reference proteome</keyword>